<organism evidence="1 2">
    <name type="scientific">Rhodococcoides trifolii</name>
    <dbReference type="NCBI Taxonomy" id="908250"/>
    <lineage>
        <taxon>Bacteria</taxon>
        <taxon>Bacillati</taxon>
        <taxon>Actinomycetota</taxon>
        <taxon>Actinomycetes</taxon>
        <taxon>Mycobacteriales</taxon>
        <taxon>Nocardiaceae</taxon>
        <taxon>Rhodococcoides</taxon>
    </lineage>
</organism>
<evidence type="ECO:0000313" key="2">
    <source>
        <dbReference type="Proteomes" id="UP000654257"/>
    </source>
</evidence>
<comment type="caution">
    <text evidence="1">The sequence shown here is derived from an EMBL/GenBank/DDBJ whole genome shotgun (WGS) entry which is preliminary data.</text>
</comment>
<dbReference type="InterPro" id="IPR029063">
    <property type="entry name" value="SAM-dependent_MTases_sf"/>
</dbReference>
<reference evidence="1" key="1">
    <citation type="journal article" date="2014" name="Int. J. Syst. Evol. Microbiol.">
        <title>Complete genome sequence of Corynebacterium casei LMG S-19264T (=DSM 44701T), isolated from a smear-ripened cheese.</title>
        <authorList>
            <consortium name="US DOE Joint Genome Institute (JGI-PGF)"/>
            <person name="Walter F."/>
            <person name="Albersmeier A."/>
            <person name="Kalinowski J."/>
            <person name="Ruckert C."/>
        </authorList>
    </citation>
    <scope>NUCLEOTIDE SEQUENCE</scope>
    <source>
        <strain evidence="1">CCM 7905</strain>
    </source>
</reference>
<dbReference type="CDD" id="cd02440">
    <property type="entry name" value="AdoMet_MTases"/>
    <property type="match status" value="1"/>
</dbReference>
<proteinExistence type="predicted"/>
<dbReference type="AlphaFoldDB" id="A0A917FX65"/>
<dbReference type="EMBL" id="BMCU01000002">
    <property type="protein sequence ID" value="GGG10488.1"/>
    <property type="molecule type" value="Genomic_DNA"/>
</dbReference>
<dbReference type="SUPFAM" id="SSF53335">
    <property type="entry name" value="S-adenosyl-L-methionine-dependent methyltransferases"/>
    <property type="match status" value="1"/>
</dbReference>
<accession>A0A917FX65</accession>
<reference evidence="1" key="2">
    <citation type="submission" date="2020-09" db="EMBL/GenBank/DDBJ databases">
        <authorList>
            <person name="Sun Q."/>
            <person name="Sedlacek I."/>
        </authorList>
    </citation>
    <scope>NUCLEOTIDE SEQUENCE</scope>
    <source>
        <strain evidence="1">CCM 7905</strain>
    </source>
</reference>
<keyword evidence="2" id="KW-1185">Reference proteome</keyword>
<protein>
    <recommendedName>
        <fullName evidence="3">Class I SAM-dependent methyltransferase</fullName>
    </recommendedName>
</protein>
<evidence type="ECO:0008006" key="3">
    <source>
        <dbReference type="Google" id="ProtNLM"/>
    </source>
</evidence>
<dbReference type="Proteomes" id="UP000654257">
    <property type="component" value="Unassembled WGS sequence"/>
</dbReference>
<dbReference type="Gene3D" id="3.40.50.150">
    <property type="entry name" value="Vaccinia Virus protein VP39"/>
    <property type="match status" value="1"/>
</dbReference>
<gene>
    <name evidence="1" type="ORF">GCM10007304_25720</name>
</gene>
<sequence>MPSLVPTPSTAAAALLDDLRALRRGAEPLPGLEPGSYARDHAAFEELSDQRGLIADHLVGRLAGIEEGPVSVLSVGCGDGSLDVRIAEALLRTMPGRPVRYVGIEPWSDSAERFTDTMAALGAGTLSVDVHVTSFADAPVDETFDVVMFVHSIYYVVDVGKALMAARELLRPGGELWVLVAPRAALNALVDVLAPPLEEHRQWFSDDIENAFVDARVTVDEVVTLNAFVDLARASDEVLDFAVQARLTPELRGPVRAYLDAVSVPAADGCPRVPHPVDMFSTHGLS</sequence>
<dbReference type="Pfam" id="PF13489">
    <property type="entry name" value="Methyltransf_23"/>
    <property type="match status" value="1"/>
</dbReference>
<dbReference type="RefSeq" id="WP_188545134.1">
    <property type="nucleotide sequence ID" value="NZ_BMCU01000002.1"/>
</dbReference>
<evidence type="ECO:0000313" key="1">
    <source>
        <dbReference type="EMBL" id="GGG10488.1"/>
    </source>
</evidence>
<name>A0A917FX65_9NOCA</name>